<name>A0ABQ2E2V6_9ACTN</name>
<evidence type="ECO:0000313" key="5">
    <source>
        <dbReference type="Proteomes" id="UP000660265"/>
    </source>
</evidence>
<feature type="transmembrane region" description="Helical" evidence="3">
    <location>
        <begin position="210"/>
        <end position="227"/>
    </location>
</feature>
<feature type="transmembrane region" description="Helical" evidence="3">
    <location>
        <begin position="148"/>
        <end position="167"/>
    </location>
</feature>
<sequence length="440" mass="48389">MITAPTQANGHPRPLPDLGERRPVEQDNPTEPPTPAVDPISEAEAAAIRARTYAETEAIRIEAEGKADAARTLAATEAERQRLANERTAMRVEKERAAHEAHLAEINRKREESDRLARQARKAEEAEQQKAEKADEEVAKADAKWRTYAIRFAIVCGIVALPVQIAAFWNPEAWWLVAAPVMLEGGSWVVQRGAAAAVANRRPLWHYRTIAWLLAFIAAGINLWHGWHAFDPATAIATAFASVAGPGVWDLHEHGRIRKRDGALTRRERNAAKEVAKKQAEEEAAAEKVEAERQAHLENAARASAAALDANREENFPKVWKHALKLAAALGETTVTESVWRRAHNDIEGTEPGSSVDIIRGRNSAARRVEAARSEAPGNKPTKVTSPQRASQMPPTSKTRRYNPPARSGRRRPGDTPKYVPAAKKQASITARTAATEEQK</sequence>
<keyword evidence="3" id="KW-0812">Transmembrane</keyword>
<feature type="transmembrane region" description="Helical" evidence="3">
    <location>
        <begin position="173"/>
        <end position="190"/>
    </location>
</feature>
<dbReference type="EMBL" id="BMMV01000005">
    <property type="protein sequence ID" value="GGJ86946.1"/>
    <property type="molecule type" value="Genomic_DNA"/>
</dbReference>
<dbReference type="RefSeq" id="WP_189106848.1">
    <property type="nucleotide sequence ID" value="NZ_BMMV01000005.1"/>
</dbReference>
<feature type="coiled-coil region" evidence="1">
    <location>
        <begin position="270"/>
        <end position="306"/>
    </location>
</feature>
<organism evidence="4 5">
    <name type="scientific">Streptomyces camponoticapitis</name>
    <dbReference type="NCBI Taxonomy" id="1616125"/>
    <lineage>
        <taxon>Bacteria</taxon>
        <taxon>Bacillati</taxon>
        <taxon>Actinomycetota</taxon>
        <taxon>Actinomycetes</taxon>
        <taxon>Kitasatosporales</taxon>
        <taxon>Streptomycetaceae</taxon>
        <taxon>Streptomyces</taxon>
    </lineage>
</organism>
<accession>A0ABQ2E2V6</accession>
<proteinExistence type="predicted"/>
<gene>
    <name evidence="4" type="ORF">GCM10011583_18200</name>
</gene>
<feature type="coiled-coil region" evidence="1">
    <location>
        <begin position="66"/>
        <end position="144"/>
    </location>
</feature>
<protein>
    <recommendedName>
        <fullName evidence="6">DUF2637 domain-containing protein</fullName>
    </recommendedName>
</protein>
<comment type="caution">
    <text evidence="4">The sequence shown here is derived from an EMBL/GenBank/DDBJ whole genome shotgun (WGS) entry which is preliminary data.</text>
</comment>
<keyword evidence="5" id="KW-1185">Reference proteome</keyword>
<keyword evidence="1" id="KW-0175">Coiled coil</keyword>
<keyword evidence="3" id="KW-0472">Membrane</keyword>
<evidence type="ECO:0000256" key="1">
    <source>
        <dbReference type="SAM" id="Coils"/>
    </source>
</evidence>
<keyword evidence="3" id="KW-1133">Transmembrane helix</keyword>
<feature type="region of interest" description="Disordered" evidence="2">
    <location>
        <begin position="1"/>
        <end position="40"/>
    </location>
</feature>
<reference evidence="5" key="1">
    <citation type="journal article" date="2019" name="Int. J. Syst. Evol. Microbiol.">
        <title>The Global Catalogue of Microorganisms (GCM) 10K type strain sequencing project: providing services to taxonomists for standard genome sequencing and annotation.</title>
        <authorList>
            <consortium name="The Broad Institute Genomics Platform"/>
            <consortium name="The Broad Institute Genome Sequencing Center for Infectious Disease"/>
            <person name="Wu L."/>
            <person name="Ma J."/>
        </authorList>
    </citation>
    <scope>NUCLEOTIDE SEQUENCE [LARGE SCALE GENOMIC DNA]</scope>
    <source>
        <strain evidence="5">CGMCC 4.7275</strain>
    </source>
</reference>
<evidence type="ECO:0000313" key="4">
    <source>
        <dbReference type="EMBL" id="GGJ86946.1"/>
    </source>
</evidence>
<evidence type="ECO:0000256" key="3">
    <source>
        <dbReference type="SAM" id="Phobius"/>
    </source>
</evidence>
<feature type="compositionally biased region" description="Polar residues" evidence="2">
    <location>
        <begin position="382"/>
        <end position="397"/>
    </location>
</feature>
<feature type="region of interest" description="Disordered" evidence="2">
    <location>
        <begin position="370"/>
        <end position="440"/>
    </location>
</feature>
<dbReference type="Proteomes" id="UP000660265">
    <property type="component" value="Unassembled WGS sequence"/>
</dbReference>
<evidence type="ECO:0008006" key="6">
    <source>
        <dbReference type="Google" id="ProtNLM"/>
    </source>
</evidence>
<evidence type="ECO:0000256" key="2">
    <source>
        <dbReference type="SAM" id="MobiDB-lite"/>
    </source>
</evidence>